<dbReference type="EMBL" id="JAXOVC010000009">
    <property type="protein sequence ID" value="KAK4497158.1"/>
    <property type="molecule type" value="Genomic_DNA"/>
</dbReference>
<gene>
    <name evidence="1" type="ORF">PRZ48_011608</name>
</gene>
<accession>A0ABR0E7U0</accession>
<dbReference type="InterPro" id="IPR029063">
    <property type="entry name" value="SAM-dependent_MTases_sf"/>
</dbReference>
<dbReference type="Gene3D" id="3.40.50.150">
    <property type="entry name" value="Vaccinia Virus protein VP39"/>
    <property type="match status" value="1"/>
</dbReference>
<dbReference type="Pfam" id="PF13489">
    <property type="entry name" value="Methyltransf_23"/>
    <property type="match status" value="1"/>
</dbReference>
<proteinExistence type="predicted"/>
<evidence type="ECO:0000313" key="2">
    <source>
        <dbReference type="Proteomes" id="UP001305779"/>
    </source>
</evidence>
<name>A0ABR0E7U0_ZASCE</name>
<keyword evidence="2" id="KW-1185">Reference proteome</keyword>
<evidence type="ECO:0000313" key="1">
    <source>
        <dbReference type="EMBL" id="KAK4497158.1"/>
    </source>
</evidence>
<dbReference type="Proteomes" id="UP001305779">
    <property type="component" value="Unassembled WGS sequence"/>
</dbReference>
<reference evidence="1 2" key="1">
    <citation type="journal article" date="2023" name="G3 (Bethesda)">
        <title>A chromosome-level genome assembly of Zasmidium syzygii isolated from banana leaves.</title>
        <authorList>
            <person name="van Westerhoven A.C."/>
            <person name="Mehrabi R."/>
            <person name="Talebi R."/>
            <person name="Steentjes M.B.F."/>
            <person name="Corcolon B."/>
            <person name="Chong P.A."/>
            <person name="Kema G.H.J."/>
            <person name="Seidl M.F."/>
        </authorList>
    </citation>
    <scope>NUCLEOTIDE SEQUENCE [LARGE SCALE GENOMIC DNA]</scope>
    <source>
        <strain evidence="1 2">P124</strain>
    </source>
</reference>
<dbReference type="SUPFAM" id="SSF53335">
    <property type="entry name" value="S-adenosyl-L-methionine-dependent methyltransferases"/>
    <property type="match status" value="1"/>
</dbReference>
<comment type="caution">
    <text evidence="1">The sequence shown here is derived from an EMBL/GenBank/DDBJ whole genome shotgun (WGS) entry which is preliminary data.</text>
</comment>
<sequence length="380" mass="42240">MFMNHMGVPILTNPSWFLVKDKVDLQNAARKVGLRVPQDTPGRYPKIAEYADACGALKLDYDSICHTNDEVQKRIAYLQEDQERFGVMVQDYIIGTECSAMVIEMGDAVVALNHLRYVFPSDTPAERYTSDVYVIEVNGIPVVFYPVGNRLGDDLVIEQTLSGGHGALMDVMLATKLMQQHKNKGQCRKLTTLFDTMAPRYNEVWETSGLRDLQIFFAANCDFHGSVLDLGCSTGGFAEVLNEQGLRSKMYGIGLSSGMQQPIRIGPVEGLVMTADEVDHIVCFGVLNFLHPILFNAVFARMFMLARRSITVSIDDLTPDLIKLHAAAHGELLSVNHVKAVEDFGVPTGWKLVHKKQGKMFTSPSMGVDVHGYGMRFERA</sequence>
<protein>
    <submittedName>
        <fullName evidence="1">Uncharacterized protein</fullName>
    </submittedName>
</protein>
<organism evidence="1 2">
    <name type="scientific">Zasmidium cellare</name>
    <name type="common">Wine cellar mold</name>
    <name type="synonym">Racodium cellare</name>
    <dbReference type="NCBI Taxonomy" id="395010"/>
    <lineage>
        <taxon>Eukaryota</taxon>
        <taxon>Fungi</taxon>
        <taxon>Dikarya</taxon>
        <taxon>Ascomycota</taxon>
        <taxon>Pezizomycotina</taxon>
        <taxon>Dothideomycetes</taxon>
        <taxon>Dothideomycetidae</taxon>
        <taxon>Mycosphaerellales</taxon>
        <taxon>Mycosphaerellaceae</taxon>
        <taxon>Zasmidium</taxon>
    </lineage>
</organism>